<evidence type="ECO:0000313" key="3">
    <source>
        <dbReference type="Proteomes" id="UP000266723"/>
    </source>
</evidence>
<dbReference type="InterPro" id="IPR026960">
    <property type="entry name" value="RVT-Znf"/>
</dbReference>
<dbReference type="Pfam" id="PF13966">
    <property type="entry name" value="zf-RVT"/>
    <property type="match status" value="1"/>
</dbReference>
<protein>
    <recommendedName>
        <fullName evidence="1">Reverse transcriptase zinc-binding domain-containing protein</fullName>
    </recommendedName>
</protein>
<proteinExistence type="predicted"/>
<gene>
    <name evidence="2" type="ORF">DY000_02040877</name>
</gene>
<name>A0ABQ7BRY8_BRACR</name>
<comment type="caution">
    <text evidence="2">The sequence shown here is derived from an EMBL/GenBank/DDBJ whole genome shotgun (WGS) entry which is preliminary data.</text>
</comment>
<evidence type="ECO:0000259" key="1">
    <source>
        <dbReference type="Pfam" id="PF13966"/>
    </source>
</evidence>
<organism evidence="2 3">
    <name type="scientific">Brassica cretica</name>
    <name type="common">Mustard</name>
    <dbReference type="NCBI Taxonomy" id="69181"/>
    <lineage>
        <taxon>Eukaryota</taxon>
        <taxon>Viridiplantae</taxon>
        <taxon>Streptophyta</taxon>
        <taxon>Embryophyta</taxon>
        <taxon>Tracheophyta</taxon>
        <taxon>Spermatophyta</taxon>
        <taxon>Magnoliopsida</taxon>
        <taxon>eudicotyledons</taxon>
        <taxon>Gunneridae</taxon>
        <taxon>Pentapetalae</taxon>
        <taxon>rosids</taxon>
        <taxon>malvids</taxon>
        <taxon>Brassicales</taxon>
        <taxon>Brassicaceae</taxon>
        <taxon>Brassiceae</taxon>
        <taxon>Brassica</taxon>
    </lineage>
</organism>
<keyword evidence="3" id="KW-1185">Reference proteome</keyword>
<dbReference type="EMBL" id="QGKV02001507">
    <property type="protein sequence ID" value="KAF3534635.1"/>
    <property type="molecule type" value="Genomic_DNA"/>
</dbReference>
<accession>A0ABQ7BRY8</accession>
<dbReference type="Proteomes" id="UP000266723">
    <property type="component" value="Unassembled WGS sequence"/>
</dbReference>
<feature type="domain" description="Reverse transcriptase zinc-binding" evidence="1">
    <location>
        <begin position="57"/>
        <end position="121"/>
    </location>
</feature>
<evidence type="ECO:0000313" key="2">
    <source>
        <dbReference type="EMBL" id="KAF3534635.1"/>
    </source>
</evidence>
<reference evidence="2 3" key="1">
    <citation type="journal article" date="2020" name="BMC Genomics">
        <title>Intraspecific diversification of the crop wild relative Brassica cretica Lam. using demographic model selection.</title>
        <authorList>
            <person name="Kioukis A."/>
            <person name="Michalopoulou V.A."/>
            <person name="Briers L."/>
            <person name="Pirintsos S."/>
            <person name="Studholme D.J."/>
            <person name="Pavlidis P."/>
            <person name="Sarris P.F."/>
        </authorList>
    </citation>
    <scope>NUCLEOTIDE SEQUENCE [LARGE SCALE GENOMIC DNA]</scope>
    <source>
        <strain evidence="3">cv. PFS-1207/04</strain>
    </source>
</reference>
<sequence length="174" mass="20181">MLGRYVATELSRYVATERDVCSVATWRPSLARARSLRSDRATFFGLFSDVSCFFRRALQWTKVVWLAQGVPRFAFITWLALKNMVSTSDRMNYWGVTQGCGLCGKRDETRDHIFFACPYTYDMGGFGSRLLTGIEQPKRLQHMGLQGLHSVLSRLLFQVTVYYVWLERNSMRHQ</sequence>